<evidence type="ECO:0000313" key="3">
    <source>
        <dbReference type="EMBL" id="CDH48286.1"/>
    </source>
</evidence>
<reference evidence="3" key="1">
    <citation type="submission" date="2013-08" db="EMBL/GenBank/DDBJ databases">
        <title>Gene expansion shapes genome architecture in the human pathogen Lichtheimia corymbifera: an evolutionary genomics analysis in the ancient terrestrial Mucorales (Mucoromycotina).</title>
        <authorList>
            <person name="Schwartze V.U."/>
            <person name="Winter S."/>
            <person name="Shelest E."/>
            <person name="Marcet-Houben M."/>
            <person name="Horn F."/>
            <person name="Wehner S."/>
            <person name="Hoffmann K."/>
            <person name="Riege K."/>
            <person name="Sammeth M."/>
            <person name="Nowrousian M."/>
            <person name="Valiante V."/>
            <person name="Linde J."/>
            <person name="Jacobsen I.D."/>
            <person name="Marz M."/>
            <person name="Brakhage A.A."/>
            <person name="Gabaldon T."/>
            <person name="Bocker S."/>
            <person name="Voigt K."/>
        </authorList>
    </citation>
    <scope>NUCLEOTIDE SEQUENCE [LARGE SCALE GENOMIC DNA]</scope>
    <source>
        <strain evidence="3">FSU 9682</strain>
    </source>
</reference>
<feature type="compositionally biased region" description="Basic and acidic residues" evidence="1">
    <location>
        <begin position="102"/>
        <end position="112"/>
    </location>
</feature>
<organism evidence="3 4">
    <name type="scientific">Lichtheimia corymbifera JMRC:FSU:9682</name>
    <dbReference type="NCBI Taxonomy" id="1263082"/>
    <lineage>
        <taxon>Eukaryota</taxon>
        <taxon>Fungi</taxon>
        <taxon>Fungi incertae sedis</taxon>
        <taxon>Mucoromycota</taxon>
        <taxon>Mucoromycotina</taxon>
        <taxon>Mucoromycetes</taxon>
        <taxon>Mucorales</taxon>
        <taxon>Lichtheimiaceae</taxon>
        <taxon>Lichtheimia</taxon>
    </lineage>
</organism>
<proteinExistence type="predicted"/>
<evidence type="ECO:0000313" key="4">
    <source>
        <dbReference type="Proteomes" id="UP000027586"/>
    </source>
</evidence>
<dbReference type="VEuPathDB" id="FungiDB:LCOR_00082.1"/>
<evidence type="ECO:0000256" key="1">
    <source>
        <dbReference type="SAM" id="MobiDB-lite"/>
    </source>
</evidence>
<protein>
    <submittedName>
        <fullName evidence="3">Uncharacterized protein</fullName>
    </submittedName>
</protein>
<feature type="compositionally biased region" description="Gly residues" evidence="1">
    <location>
        <begin position="54"/>
        <end position="64"/>
    </location>
</feature>
<dbReference type="EMBL" id="CBTN010000001">
    <property type="protein sequence ID" value="CDH48286.1"/>
    <property type="molecule type" value="Genomic_DNA"/>
</dbReference>
<feature type="chain" id="PRO_5001654818" evidence="2">
    <location>
        <begin position="21"/>
        <end position="112"/>
    </location>
</feature>
<dbReference type="Proteomes" id="UP000027586">
    <property type="component" value="Unassembled WGS sequence"/>
</dbReference>
<comment type="caution">
    <text evidence="3">The sequence shown here is derived from an EMBL/GenBank/DDBJ whole genome shotgun (WGS) entry which is preliminary data.</text>
</comment>
<gene>
    <name evidence="3" type="ORF">LCOR_00082.1</name>
</gene>
<feature type="signal peptide" evidence="2">
    <location>
        <begin position="1"/>
        <end position="20"/>
    </location>
</feature>
<keyword evidence="2" id="KW-0732">Signal</keyword>
<name>A0A068RH36_9FUNG</name>
<evidence type="ECO:0000256" key="2">
    <source>
        <dbReference type="SAM" id="SignalP"/>
    </source>
</evidence>
<feature type="compositionally biased region" description="Polar residues" evidence="1">
    <location>
        <begin position="65"/>
        <end position="77"/>
    </location>
</feature>
<sequence>MRFFTSISIAALCFVATIQAAPGGLPVNLPGTDAATSQLTGLTGNLPLVNQLGGLAGGGGGGGTQNPPQGSGFTTQGEADDYPIGGSNVPKGHPGPGAGDIDSTHDLADATT</sequence>
<feature type="region of interest" description="Disordered" evidence="1">
    <location>
        <begin position="53"/>
        <end position="112"/>
    </location>
</feature>
<dbReference type="AlphaFoldDB" id="A0A068RH36"/>
<keyword evidence="4" id="KW-1185">Reference proteome</keyword>
<accession>A0A068RH36</accession>